<dbReference type="Pfam" id="PF05656">
    <property type="entry name" value="DUF805"/>
    <property type="match status" value="1"/>
</dbReference>
<reference evidence="3" key="2">
    <citation type="submission" date="2023-01" db="EMBL/GenBank/DDBJ databases">
        <authorList>
            <person name="Sun Q."/>
            <person name="Evtushenko L."/>
        </authorList>
    </citation>
    <scope>NUCLEOTIDE SEQUENCE</scope>
    <source>
        <strain evidence="3">VKM Ac-1447</strain>
    </source>
</reference>
<dbReference type="PANTHER" id="PTHR34980">
    <property type="entry name" value="INNER MEMBRANE PROTEIN-RELATED-RELATED"/>
    <property type="match status" value="1"/>
</dbReference>
<dbReference type="RefSeq" id="WP_210007544.1">
    <property type="nucleotide sequence ID" value="NZ_BSEO01000005.1"/>
</dbReference>
<keyword evidence="2" id="KW-0812">Transmembrane</keyword>
<comment type="caution">
    <text evidence="3">The sequence shown here is derived from an EMBL/GenBank/DDBJ whole genome shotgun (WGS) entry which is preliminary data.</text>
</comment>
<dbReference type="Proteomes" id="UP001142317">
    <property type="component" value="Unassembled WGS sequence"/>
</dbReference>
<name>A0A9W6HG13_9MICO</name>
<dbReference type="InterPro" id="IPR008523">
    <property type="entry name" value="DUF805"/>
</dbReference>
<sequence length="151" mass="16985">MTSDATSRPSRLAEPPLTQPFEGASFPAAIRRFLQNYATFRGRGSRSEFWWPTLVILLFPYAVMAINGLVTGEWRLIDTRVVQDVPEAVVVLFSLVTLLPLLAVTWRRLHDTNRTGAWFFLVFLPIIGWIALAILLAMKGVPGANRFDVAR</sequence>
<dbReference type="PANTHER" id="PTHR34980:SF2">
    <property type="entry name" value="INNER MEMBRANE PROTEIN YHAH-RELATED"/>
    <property type="match status" value="1"/>
</dbReference>
<evidence type="ECO:0000313" key="3">
    <source>
        <dbReference type="EMBL" id="GLJ79687.1"/>
    </source>
</evidence>
<dbReference type="GO" id="GO:0005886">
    <property type="term" value="C:plasma membrane"/>
    <property type="evidence" value="ECO:0007669"/>
    <property type="project" value="TreeGrafter"/>
</dbReference>
<evidence type="ECO:0000256" key="1">
    <source>
        <dbReference type="SAM" id="MobiDB-lite"/>
    </source>
</evidence>
<feature type="transmembrane region" description="Helical" evidence="2">
    <location>
        <begin position="49"/>
        <end position="68"/>
    </location>
</feature>
<protein>
    <submittedName>
        <fullName evidence="3">Inner membrane protein YhaI</fullName>
    </submittedName>
</protein>
<reference evidence="3" key="1">
    <citation type="journal article" date="2014" name="Int. J. Syst. Evol. Microbiol.">
        <title>Complete genome sequence of Corynebacterium casei LMG S-19264T (=DSM 44701T), isolated from a smear-ripened cheese.</title>
        <authorList>
            <consortium name="US DOE Joint Genome Institute (JGI-PGF)"/>
            <person name="Walter F."/>
            <person name="Albersmeier A."/>
            <person name="Kalinowski J."/>
            <person name="Ruckert C."/>
        </authorList>
    </citation>
    <scope>NUCLEOTIDE SEQUENCE</scope>
    <source>
        <strain evidence="3">VKM Ac-1447</strain>
    </source>
</reference>
<evidence type="ECO:0000256" key="2">
    <source>
        <dbReference type="SAM" id="Phobius"/>
    </source>
</evidence>
<keyword evidence="2" id="KW-1133">Transmembrane helix</keyword>
<gene>
    <name evidence="3" type="primary">yhaI</name>
    <name evidence="3" type="ORF">GCM10017586_13690</name>
</gene>
<keyword evidence="2" id="KW-0472">Membrane</keyword>
<keyword evidence="4" id="KW-1185">Reference proteome</keyword>
<feature type="region of interest" description="Disordered" evidence="1">
    <location>
        <begin position="1"/>
        <end position="20"/>
    </location>
</feature>
<dbReference type="AlphaFoldDB" id="A0A9W6HG13"/>
<accession>A0A9W6HG13</accession>
<feature type="transmembrane region" description="Helical" evidence="2">
    <location>
        <begin position="118"/>
        <end position="138"/>
    </location>
</feature>
<dbReference type="EMBL" id="BSEO01000005">
    <property type="protein sequence ID" value="GLJ79687.1"/>
    <property type="molecule type" value="Genomic_DNA"/>
</dbReference>
<proteinExistence type="predicted"/>
<feature type="transmembrane region" description="Helical" evidence="2">
    <location>
        <begin position="88"/>
        <end position="106"/>
    </location>
</feature>
<organism evidence="3 4">
    <name type="scientific">Microbacterium imperiale</name>
    <dbReference type="NCBI Taxonomy" id="33884"/>
    <lineage>
        <taxon>Bacteria</taxon>
        <taxon>Bacillati</taxon>
        <taxon>Actinomycetota</taxon>
        <taxon>Actinomycetes</taxon>
        <taxon>Micrococcales</taxon>
        <taxon>Microbacteriaceae</taxon>
        <taxon>Microbacterium</taxon>
    </lineage>
</organism>
<evidence type="ECO:0000313" key="4">
    <source>
        <dbReference type="Proteomes" id="UP001142317"/>
    </source>
</evidence>